<evidence type="ECO:0000256" key="6">
    <source>
        <dbReference type="ARBA" id="ARBA00023242"/>
    </source>
</evidence>
<dbReference type="InterPro" id="IPR019549">
    <property type="entry name" value="Homeobox-engrailed_C-terminal"/>
</dbReference>
<gene>
    <name evidence="11" type="primary">EN</name>
    <name evidence="11" type="ORF">TNCT_575931</name>
</gene>
<keyword evidence="6 7" id="KW-0539">Nucleus</keyword>
<keyword evidence="12" id="KW-1185">Reference proteome</keyword>
<dbReference type="PROSITE" id="PS50071">
    <property type="entry name" value="HOMEOBOX_2"/>
    <property type="match status" value="1"/>
</dbReference>
<evidence type="ECO:0000256" key="9">
    <source>
        <dbReference type="SAM" id="MobiDB-lite"/>
    </source>
</evidence>
<dbReference type="GO" id="GO:0005634">
    <property type="term" value="C:nucleus"/>
    <property type="evidence" value="ECO:0007669"/>
    <property type="project" value="UniProtKB-SubCell"/>
</dbReference>
<dbReference type="PRINTS" id="PR00024">
    <property type="entry name" value="HOMEOBOX"/>
</dbReference>
<organism evidence="11 12">
    <name type="scientific">Trichonephila clavata</name>
    <name type="common">Joro spider</name>
    <name type="synonym">Nephila clavata</name>
    <dbReference type="NCBI Taxonomy" id="2740835"/>
    <lineage>
        <taxon>Eukaryota</taxon>
        <taxon>Metazoa</taxon>
        <taxon>Ecdysozoa</taxon>
        <taxon>Arthropoda</taxon>
        <taxon>Chelicerata</taxon>
        <taxon>Arachnida</taxon>
        <taxon>Araneae</taxon>
        <taxon>Araneomorphae</taxon>
        <taxon>Entelegynae</taxon>
        <taxon>Araneoidea</taxon>
        <taxon>Nephilidae</taxon>
        <taxon>Trichonephila</taxon>
    </lineage>
</organism>
<evidence type="ECO:0000256" key="7">
    <source>
        <dbReference type="PROSITE-ProRule" id="PRU00108"/>
    </source>
</evidence>
<dbReference type="Proteomes" id="UP000887116">
    <property type="component" value="Unassembled WGS sequence"/>
</dbReference>
<evidence type="ECO:0000256" key="3">
    <source>
        <dbReference type="ARBA" id="ARBA00022473"/>
    </source>
</evidence>
<dbReference type="InterPro" id="IPR000047">
    <property type="entry name" value="HTH_motif"/>
</dbReference>
<proteinExistence type="inferred from homology"/>
<protein>
    <submittedName>
        <fullName evidence="11">Homeobox protein engrailed</fullName>
    </submittedName>
</protein>
<reference evidence="11" key="1">
    <citation type="submission" date="2020-07" db="EMBL/GenBank/DDBJ databases">
        <title>Multicomponent nature underlies the extraordinary mechanical properties of spider dragline silk.</title>
        <authorList>
            <person name="Kono N."/>
            <person name="Nakamura H."/>
            <person name="Mori M."/>
            <person name="Yoshida Y."/>
            <person name="Ohtoshi R."/>
            <person name="Malay A.D."/>
            <person name="Moran D.A.P."/>
            <person name="Tomita M."/>
            <person name="Numata K."/>
            <person name="Arakawa K."/>
        </authorList>
    </citation>
    <scope>NUCLEOTIDE SEQUENCE</scope>
</reference>
<dbReference type="SMART" id="SM00389">
    <property type="entry name" value="HOX"/>
    <property type="match status" value="1"/>
</dbReference>
<feature type="region of interest" description="Disordered" evidence="9">
    <location>
        <begin position="1"/>
        <end position="33"/>
    </location>
</feature>
<dbReference type="InterPro" id="IPR017970">
    <property type="entry name" value="Homeobox_CS"/>
</dbReference>
<dbReference type="PANTHER" id="PTHR24341">
    <property type="entry name" value="HOMEOBOX PROTEIN ENGRAILED"/>
    <property type="match status" value="1"/>
</dbReference>
<evidence type="ECO:0000256" key="1">
    <source>
        <dbReference type="ARBA" id="ARBA00004123"/>
    </source>
</evidence>
<evidence type="ECO:0000256" key="8">
    <source>
        <dbReference type="RuleBase" id="RU000682"/>
    </source>
</evidence>
<evidence type="ECO:0000313" key="11">
    <source>
        <dbReference type="EMBL" id="GFR27894.1"/>
    </source>
</evidence>
<keyword evidence="4 7" id="KW-0238">DNA-binding</keyword>
<dbReference type="InterPro" id="IPR009057">
    <property type="entry name" value="Homeodomain-like_sf"/>
</dbReference>
<dbReference type="Pfam" id="PF10525">
    <property type="entry name" value="Engrail_1_C_sig"/>
    <property type="match status" value="1"/>
</dbReference>
<dbReference type="PROSITE" id="PS00027">
    <property type="entry name" value="HOMEOBOX_1"/>
    <property type="match status" value="1"/>
</dbReference>
<dbReference type="AlphaFoldDB" id="A0A8X6M1J4"/>
<dbReference type="PRINTS" id="PR00026">
    <property type="entry name" value="ENGRAILED"/>
</dbReference>
<dbReference type="InterPro" id="IPR020479">
    <property type="entry name" value="HD_metazoa"/>
</dbReference>
<comment type="subcellular location">
    <subcellularLocation>
        <location evidence="1 7 8">Nucleus</location>
    </subcellularLocation>
</comment>
<feature type="DNA-binding region" description="Homeobox" evidence="7">
    <location>
        <begin position="23"/>
        <end position="82"/>
    </location>
</feature>
<comment type="caution">
    <text evidence="11">The sequence shown here is derived from an EMBL/GenBank/DDBJ whole genome shotgun (WGS) entry which is preliminary data.</text>
</comment>
<evidence type="ECO:0000256" key="2">
    <source>
        <dbReference type="ARBA" id="ARBA00010896"/>
    </source>
</evidence>
<dbReference type="GO" id="GO:0000981">
    <property type="term" value="F:DNA-binding transcription factor activity, RNA polymerase II-specific"/>
    <property type="evidence" value="ECO:0007669"/>
    <property type="project" value="InterPro"/>
</dbReference>
<dbReference type="InterPro" id="IPR050720">
    <property type="entry name" value="Engrailed_Homeobox_TFs"/>
</dbReference>
<feature type="domain" description="Homeobox" evidence="10">
    <location>
        <begin position="21"/>
        <end position="81"/>
    </location>
</feature>
<accession>A0A8X6M1J4</accession>
<dbReference type="GO" id="GO:0030182">
    <property type="term" value="P:neuron differentiation"/>
    <property type="evidence" value="ECO:0007669"/>
    <property type="project" value="TreeGrafter"/>
</dbReference>
<evidence type="ECO:0000256" key="5">
    <source>
        <dbReference type="ARBA" id="ARBA00023155"/>
    </source>
</evidence>
<dbReference type="InterPro" id="IPR001356">
    <property type="entry name" value="HD"/>
</dbReference>
<dbReference type="Gene3D" id="1.10.10.60">
    <property type="entry name" value="Homeodomain-like"/>
    <property type="match status" value="1"/>
</dbReference>
<dbReference type="EMBL" id="BMAO01038939">
    <property type="protein sequence ID" value="GFR27894.1"/>
    <property type="molecule type" value="Genomic_DNA"/>
</dbReference>
<dbReference type="SUPFAM" id="SSF46689">
    <property type="entry name" value="Homeodomain-like"/>
    <property type="match status" value="1"/>
</dbReference>
<dbReference type="PANTHER" id="PTHR24341:SF6">
    <property type="entry name" value="HOMEOBOX PROTEIN INVECTED"/>
    <property type="match status" value="1"/>
</dbReference>
<dbReference type="CDD" id="cd00086">
    <property type="entry name" value="homeodomain"/>
    <property type="match status" value="1"/>
</dbReference>
<dbReference type="OrthoDB" id="6159439at2759"/>
<dbReference type="InterPro" id="IPR000747">
    <property type="entry name" value="HD_engrailed"/>
</dbReference>
<dbReference type="PRINTS" id="PR00031">
    <property type="entry name" value="HTHREPRESSR"/>
</dbReference>
<keyword evidence="3" id="KW-0217">Developmental protein</keyword>
<dbReference type="Pfam" id="PF00046">
    <property type="entry name" value="Homeodomain"/>
    <property type="match status" value="1"/>
</dbReference>
<comment type="similarity">
    <text evidence="2">Belongs to the engrailed homeobox family.</text>
</comment>
<keyword evidence="5 7" id="KW-0371">Homeobox</keyword>
<evidence type="ECO:0000256" key="4">
    <source>
        <dbReference type="ARBA" id="ARBA00023125"/>
    </source>
</evidence>
<dbReference type="GO" id="GO:0000978">
    <property type="term" value="F:RNA polymerase II cis-regulatory region sequence-specific DNA binding"/>
    <property type="evidence" value="ECO:0007669"/>
    <property type="project" value="TreeGrafter"/>
</dbReference>
<evidence type="ECO:0000259" key="10">
    <source>
        <dbReference type="PROSITE" id="PS50071"/>
    </source>
</evidence>
<sequence length="105" mass="12258">MTSLPFSGPRSRRQPKKSPSNDEKRCRTAFSGPQLSRLRKEFADSPYLMEKRRLELAKELNLTESQVKIWFQNRRAKQKKSLGHKNPLAVKLMEQGLYNHSTNKT</sequence>
<evidence type="ECO:0000313" key="12">
    <source>
        <dbReference type="Proteomes" id="UP000887116"/>
    </source>
</evidence>
<name>A0A8X6M1J4_TRICU</name>